<accession>A0A4U1J691</accession>
<dbReference type="EMBL" id="SSMQ01000033">
    <property type="protein sequence ID" value="TKD02773.1"/>
    <property type="molecule type" value="Genomic_DNA"/>
</dbReference>
<evidence type="ECO:0008006" key="4">
    <source>
        <dbReference type="Google" id="ProtNLM"/>
    </source>
</evidence>
<evidence type="ECO:0000256" key="1">
    <source>
        <dbReference type="SAM" id="MobiDB-lite"/>
    </source>
</evidence>
<evidence type="ECO:0000313" key="3">
    <source>
        <dbReference type="Proteomes" id="UP000309215"/>
    </source>
</evidence>
<comment type="caution">
    <text evidence="2">The sequence shown here is derived from an EMBL/GenBank/DDBJ whole genome shotgun (WGS) entry which is preliminary data.</text>
</comment>
<organism evidence="2 3">
    <name type="scientific">Polyangium fumosum</name>
    <dbReference type="NCBI Taxonomy" id="889272"/>
    <lineage>
        <taxon>Bacteria</taxon>
        <taxon>Pseudomonadati</taxon>
        <taxon>Myxococcota</taxon>
        <taxon>Polyangia</taxon>
        <taxon>Polyangiales</taxon>
        <taxon>Polyangiaceae</taxon>
        <taxon>Polyangium</taxon>
    </lineage>
</organism>
<proteinExistence type="predicted"/>
<protein>
    <recommendedName>
        <fullName evidence="4">Gingipain domain-containing protein</fullName>
    </recommendedName>
</protein>
<dbReference type="RefSeq" id="WP_170229437.1">
    <property type="nucleotide sequence ID" value="NZ_SSMQ01000033.1"/>
</dbReference>
<sequence length="578" mass="62967">MGIEDAMPANALHLLLSHDDDGSAYLEGGLPTDAAAEHEERPEARPGPTHLWDEGDDPDDLTAQRWGVIVPEGKTGDRLLELARPLLEARRAAQGGHEIKVFRAPSRLDMAGAARWRKEVFDRGADLAIDLPRYQLLLGDLDQVPFALQQVQQSDGFVGRLAFPDERGYEAYIHKILAAERAAARDAPPHATFYTVHDGTAATAATYRALVRPGLDLVRQRLDAGHFPASTLEERGRVDAPSPDELVEVASRPDPGVLFSVSHGAGAPREGWKSSADQRARQGAMRFGREGTFAASDLGERPFVPDGIWFMVACYGGGTPDRSAYRHWLERLQKLGHYGGEAEEVLKALPRHAPPFIASLPRAALASPKGPLAFLGHIDLAWTYSFEERDAGTPIARPARFMSVVRSLVRGDRVGLAFRELVRFFEQANTELTSLYDQEASGGRRDEVRLGHLWMLRQDLSGYILLGDPAVRLHVKRPSKAAPAATPAPTAANVLGFGPAPQAPAPVPAQAPAPAPMAQVEPAALPMELERLEEAFGHMLVGERGHKEIAKEYGIELGELRKLFDRYKKGGRGSLGHG</sequence>
<dbReference type="Proteomes" id="UP000309215">
    <property type="component" value="Unassembled WGS sequence"/>
</dbReference>
<evidence type="ECO:0000313" key="2">
    <source>
        <dbReference type="EMBL" id="TKD02773.1"/>
    </source>
</evidence>
<keyword evidence="3" id="KW-1185">Reference proteome</keyword>
<feature type="region of interest" description="Disordered" evidence="1">
    <location>
        <begin position="34"/>
        <end position="56"/>
    </location>
</feature>
<reference evidence="2 3" key="1">
    <citation type="submission" date="2019-04" db="EMBL/GenBank/DDBJ databases">
        <authorList>
            <person name="Li Y."/>
            <person name="Wang J."/>
        </authorList>
    </citation>
    <scope>NUCLEOTIDE SEQUENCE [LARGE SCALE GENOMIC DNA]</scope>
    <source>
        <strain evidence="2 3">DSM 14668</strain>
    </source>
</reference>
<gene>
    <name evidence="2" type="ORF">E8A74_28160</name>
</gene>
<name>A0A4U1J691_9BACT</name>
<feature type="compositionally biased region" description="Basic and acidic residues" evidence="1">
    <location>
        <begin position="35"/>
        <end position="44"/>
    </location>
</feature>
<dbReference type="AlphaFoldDB" id="A0A4U1J691"/>